<dbReference type="OrthoDB" id="2404451at2759"/>
<dbReference type="EMBL" id="BLAL01000016">
    <property type="protein sequence ID" value="GES75605.1"/>
    <property type="molecule type" value="Genomic_DNA"/>
</dbReference>
<organism evidence="2 3">
    <name type="scientific">Rhizophagus clarus</name>
    <dbReference type="NCBI Taxonomy" id="94130"/>
    <lineage>
        <taxon>Eukaryota</taxon>
        <taxon>Fungi</taxon>
        <taxon>Fungi incertae sedis</taxon>
        <taxon>Mucoromycota</taxon>
        <taxon>Glomeromycotina</taxon>
        <taxon>Glomeromycetes</taxon>
        <taxon>Glomerales</taxon>
        <taxon>Glomeraceae</taxon>
        <taxon>Rhizophagus</taxon>
    </lineage>
</organism>
<accession>A0A8H3QCI3</accession>
<evidence type="ECO:0008006" key="4">
    <source>
        <dbReference type="Google" id="ProtNLM"/>
    </source>
</evidence>
<evidence type="ECO:0000313" key="3">
    <source>
        <dbReference type="Proteomes" id="UP000615446"/>
    </source>
</evidence>
<evidence type="ECO:0000313" key="2">
    <source>
        <dbReference type="EMBL" id="GES75605.1"/>
    </source>
</evidence>
<name>A0A8H3QCI3_9GLOM</name>
<protein>
    <recommendedName>
        <fullName evidence="4">Transposase domain-containing protein</fullName>
    </recommendedName>
</protein>
<sequence>MEKNRSNIPSDIGRPSRNIVKHSAGFKAVEWANWIILFSLPLLKGRLPQSSYRLEGERLLAYLISFYYLLHIGDCIEDLGPCHRFWQFPMERYCGILIPLVSSRKLPYVNLFNNVLLQERFKYLQLLLKYDEKVFSNFKEKEKTWPPHRVISSDVYDRMYEFYSPYVSCKLTKNEIMKLKQCYAAIFQNTRDIRDIEESYIKYGKLRTKDGNIISSKWWKMKMIIIFAFEVFQMAEISTCKYLLGTCYTCQKYLYCFKTPQKNLCKCKKSKQPARVNNPKHGQQIYQRVFTPNQPIPTANEFLFTANTKFSYNSNFNDSFSYTFCTACNSKFQRLGDKDKGKKPTRKTKMVVLDVENDTFSKDKDNSSAIEDNNVKGNNNIESDNSVKGNNNMEGDVDIEKDSEEYNSQEDNSEEEDSEKDSEEDNVDKVKVQIIIKNKDKKMPTAKTLTIQPANYKNVMEKINSIVQKVLGKKIKSTNYTTSYKAMNAHGSSNELEDELDFQEFLDEYKKVISVGKKMSMIIDMKNNITENKKSSKKHKKSSDESNSSSVKEEIELRSKKKKKSHAIREADLSKEEKKRSEVITALCEKYKCNIHTTSCYIQDHRHLQLNPARLQLWAWEIINKGTTYEIPPSFPTFDIVKSGVSVNKNNLTTQAQVS</sequence>
<feature type="compositionally biased region" description="Acidic residues" evidence="1">
    <location>
        <begin position="395"/>
        <end position="426"/>
    </location>
</feature>
<evidence type="ECO:0000256" key="1">
    <source>
        <dbReference type="SAM" id="MobiDB-lite"/>
    </source>
</evidence>
<dbReference type="AlphaFoldDB" id="A0A8H3QCI3"/>
<feature type="region of interest" description="Disordered" evidence="1">
    <location>
        <begin position="530"/>
        <end position="575"/>
    </location>
</feature>
<proteinExistence type="predicted"/>
<dbReference type="Proteomes" id="UP000615446">
    <property type="component" value="Unassembled WGS sequence"/>
</dbReference>
<feature type="compositionally biased region" description="Polar residues" evidence="1">
    <location>
        <begin position="367"/>
        <end position="393"/>
    </location>
</feature>
<comment type="caution">
    <text evidence="2">The sequence shown here is derived from an EMBL/GenBank/DDBJ whole genome shotgun (WGS) entry which is preliminary data.</text>
</comment>
<gene>
    <name evidence="2" type="ORF">RCL2_000303200</name>
</gene>
<feature type="region of interest" description="Disordered" evidence="1">
    <location>
        <begin position="360"/>
        <end position="427"/>
    </location>
</feature>
<reference evidence="2" key="1">
    <citation type="submission" date="2019-10" db="EMBL/GenBank/DDBJ databases">
        <title>Conservation and host-specific expression of non-tandemly repeated heterogenous ribosome RNA gene in arbuscular mycorrhizal fungi.</title>
        <authorList>
            <person name="Maeda T."/>
            <person name="Kobayashi Y."/>
            <person name="Nakagawa T."/>
            <person name="Ezawa T."/>
            <person name="Yamaguchi K."/>
            <person name="Bino T."/>
            <person name="Nishimoto Y."/>
            <person name="Shigenobu S."/>
            <person name="Kawaguchi M."/>
        </authorList>
    </citation>
    <scope>NUCLEOTIDE SEQUENCE</scope>
    <source>
        <strain evidence="2">HR1</strain>
    </source>
</reference>